<proteinExistence type="predicted"/>
<dbReference type="AlphaFoldDB" id="A0A1A8XUL0"/>
<protein>
    <submittedName>
        <fullName evidence="1">Uncharacterized protein</fullName>
    </submittedName>
</protein>
<dbReference type="EMBL" id="FLQX01000125">
    <property type="protein sequence ID" value="SBT07628.1"/>
    <property type="molecule type" value="Genomic_DNA"/>
</dbReference>
<dbReference type="Proteomes" id="UP000199169">
    <property type="component" value="Unassembled WGS sequence"/>
</dbReference>
<sequence>MASPLPQRVSRAARSILHNMPPLIPRESMRATSVIPALIQRPSPSDERVGFSIRVTRLRLGSLALRPAALPLGNLRPPITRTPLPSAKKAYGQLLSRDFNPLDIPPITANGLSPDLRMRICRMCATPCYQ</sequence>
<reference evidence="1 2" key="1">
    <citation type="submission" date="2016-06" db="EMBL/GenBank/DDBJ databases">
        <authorList>
            <person name="Kjaerup R.B."/>
            <person name="Dalgaard T.S."/>
            <person name="Juul-Madsen H.R."/>
        </authorList>
    </citation>
    <scope>NUCLEOTIDE SEQUENCE [LARGE SCALE GENOMIC DNA]</scope>
    <source>
        <strain evidence="1">3</strain>
    </source>
</reference>
<accession>A0A1A8XUL0</accession>
<evidence type="ECO:0000313" key="1">
    <source>
        <dbReference type="EMBL" id="SBT07628.1"/>
    </source>
</evidence>
<gene>
    <name evidence="1" type="ORF">ACCAA_480001</name>
</gene>
<evidence type="ECO:0000313" key="2">
    <source>
        <dbReference type="Proteomes" id="UP000199169"/>
    </source>
</evidence>
<keyword evidence="2" id="KW-1185">Reference proteome</keyword>
<organism evidence="1 2">
    <name type="scientific">Candidatus Accumulibacter aalborgensis</name>
    <dbReference type="NCBI Taxonomy" id="1860102"/>
    <lineage>
        <taxon>Bacteria</taxon>
        <taxon>Pseudomonadati</taxon>
        <taxon>Pseudomonadota</taxon>
        <taxon>Betaproteobacteria</taxon>
        <taxon>Candidatus Accumulibacter</taxon>
    </lineage>
</organism>
<name>A0A1A8XUL0_9PROT</name>